<feature type="compositionally biased region" description="Acidic residues" evidence="10">
    <location>
        <begin position="77"/>
        <end position="86"/>
    </location>
</feature>
<dbReference type="InterPro" id="IPR036161">
    <property type="entry name" value="RPB6/omega-like_sf"/>
</dbReference>
<sequence length="107" mass="12111">MIHPSYVELMKVVNDNVEIGEEPVVNSRYSIVCATAKRARQIIDGAEPLVPYSASEKPLSIAVDELYQGKLKILTEEEAREMEEQEQERAEAQEQTTEDSAEEPEEM</sequence>
<dbReference type="AlphaFoldDB" id="A0A9D1JBU3"/>
<keyword evidence="5 11" id="KW-0808">Transferase</keyword>
<evidence type="ECO:0000256" key="2">
    <source>
        <dbReference type="ARBA" id="ARBA00012418"/>
    </source>
</evidence>
<comment type="catalytic activity">
    <reaction evidence="9">
        <text>RNA(n) + a ribonucleoside 5'-triphosphate = RNA(n+1) + diphosphate</text>
        <dbReference type="Rhea" id="RHEA:21248"/>
        <dbReference type="Rhea" id="RHEA-COMP:14527"/>
        <dbReference type="Rhea" id="RHEA-COMP:17342"/>
        <dbReference type="ChEBI" id="CHEBI:33019"/>
        <dbReference type="ChEBI" id="CHEBI:61557"/>
        <dbReference type="ChEBI" id="CHEBI:140395"/>
        <dbReference type="EC" id="2.7.7.6"/>
    </reaction>
</comment>
<dbReference type="PANTHER" id="PTHR34476:SF1">
    <property type="entry name" value="DNA-DIRECTED RNA POLYMERASE SUBUNIT OMEGA"/>
    <property type="match status" value="1"/>
</dbReference>
<evidence type="ECO:0000256" key="7">
    <source>
        <dbReference type="ARBA" id="ARBA00023163"/>
    </source>
</evidence>
<accession>A0A9D1JBU3</accession>
<evidence type="ECO:0000313" key="12">
    <source>
        <dbReference type="Proteomes" id="UP000823912"/>
    </source>
</evidence>
<feature type="compositionally biased region" description="Acidic residues" evidence="10">
    <location>
        <begin position="96"/>
        <end position="107"/>
    </location>
</feature>
<gene>
    <name evidence="11" type="ORF">IAA55_11245</name>
</gene>
<dbReference type="Pfam" id="PF01192">
    <property type="entry name" value="RNA_pol_Rpb6"/>
    <property type="match status" value="1"/>
</dbReference>
<name>A0A9D1JBU3_9FIRM</name>
<reference evidence="11" key="1">
    <citation type="submission" date="2020-10" db="EMBL/GenBank/DDBJ databases">
        <authorList>
            <person name="Gilroy R."/>
        </authorList>
    </citation>
    <scope>NUCLEOTIDE SEQUENCE</scope>
    <source>
        <strain evidence="11">ChiSjej5B23-6657</strain>
    </source>
</reference>
<evidence type="ECO:0000313" key="11">
    <source>
        <dbReference type="EMBL" id="HIR71837.1"/>
    </source>
</evidence>
<evidence type="ECO:0000256" key="8">
    <source>
        <dbReference type="ARBA" id="ARBA00029924"/>
    </source>
</evidence>
<keyword evidence="4 11" id="KW-0240">DNA-directed RNA polymerase</keyword>
<dbReference type="GO" id="GO:0006351">
    <property type="term" value="P:DNA-templated transcription"/>
    <property type="evidence" value="ECO:0007669"/>
    <property type="project" value="InterPro"/>
</dbReference>
<evidence type="ECO:0000256" key="10">
    <source>
        <dbReference type="SAM" id="MobiDB-lite"/>
    </source>
</evidence>
<dbReference type="Gene3D" id="3.90.940.10">
    <property type="match status" value="1"/>
</dbReference>
<reference evidence="11" key="2">
    <citation type="journal article" date="2021" name="PeerJ">
        <title>Extensive microbial diversity within the chicken gut microbiome revealed by metagenomics and culture.</title>
        <authorList>
            <person name="Gilroy R."/>
            <person name="Ravi A."/>
            <person name="Getino M."/>
            <person name="Pursley I."/>
            <person name="Horton D.L."/>
            <person name="Alikhan N.F."/>
            <person name="Baker D."/>
            <person name="Gharbi K."/>
            <person name="Hall N."/>
            <person name="Watson M."/>
            <person name="Adriaenssens E.M."/>
            <person name="Foster-Nyarko E."/>
            <person name="Jarju S."/>
            <person name="Secka A."/>
            <person name="Antonio M."/>
            <person name="Oren A."/>
            <person name="Chaudhuri R.R."/>
            <person name="La Ragione R."/>
            <person name="Hildebrand F."/>
            <person name="Pallen M.J."/>
        </authorList>
    </citation>
    <scope>NUCLEOTIDE SEQUENCE</scope>
    <source>
        <strain evidence="11">ChiSjej5B23-6657</strain>
    </source>
</reference>
<dbReference type="SMART" id="SM01409">
    <property type="entry name" value="RNA_pol_Rpb6"/>
    <property type="match status" value="1"/>
</dbReference>
<comment type="caution">
    <text evidence="11">The sequence shown here is derived from an EMBL/GenBank/DDBJ whole genome shotgun (WGS) entry which is preliminary data.</text>
</comment>
<proteinExistence type="inferred from homology"/>
<dbReference type="GO" id="GO:0003899">
    <property type="term" value="F:DNA-directed RNA polymerase activity"/>
    <property type="evidence" value="ECO:0007669"/>
    <property type="project" value="UniProtKB-EC"/>
</dbReference>
<organism evidence="11 12">
    <name type="scientific">Candidatus Pullilachnospira gallistercoris</name>
    <dbReference type="NCBI Taxonomy" id="2840911"/>
    <lineage>
        <taxon>Bacteria</taxon>
        <taxon>Bacillati</taxon>
        <taxon>Bacillota</taxon>
        <taxon>Clostridia</taxon>
        <taxon>Lachnospirales</taxon>
        <taxon>Lachnospiraceae</taxon>
        <taxon>Lachnospiraceae incertae sedis</taxon>
        <taxon>Candidatus Pullilachnospira</taxon>
    </lineage>
</organism>
<dbReference type="GO" id="GO:0000428">
    <property type="term" value="C:DNA-directed RNA polymerase complex"/>
    <property type="evidence" value="ECO:0007669"/>
    <property type="project" value="UniProtKB-KW"/>
</dbReference>
<dbReference type="PANTHER" id="PTHR34476">
    <property type="entry name" value="DNA-DIRECTED RNA POLYMERASE SUBUNIT OMEGA"/>
    <property type="match status" value="1"/>
</dbReference>
<protein>
    <recommendedName>
        <fullName evidence="3">DNA-directed RNA polymerase subunit omega</fullName>
        <ecNumber evidence="2">2.7.7.6</ecNumber>
    </recommendedName>
    <alternativeName>
        <fullName evidence="8">Transcriptase subunit omega</fullName>
    </alternativeName>
</protein>
<dbReference type="InterPro" id="IPR003716">
    <property type="entry name" value="DNA-dir_RNA_pol_omega"/>
</dbReference>
<feature type="region of interest" description="Disordered" evidence="10">
    <location>
        <begin position="77"/>
        <end position="107"/>
    </location>
</feature>
<evidence type="ECO:0000256" key="5">
    <source>
        <dbReference type="ARBA" id="ARBA00022679"/>
    </source>
</evidence>
<evidence type="ECO:0000256" key="3">
    <source>
        <dbReference type="ARBA" id="ARBA00013725"/>
    </source>
</evidence>
<keyword evidence="6 11" id="KW-0548">Nucleotidyltransferase</keyword>
<dbReference type="GO" id="GO:0003677">
    <property type="term" value="F:DNA binding"/>
    <property type="evidence" value="ECO:0007669"/>
    <property type="project" value="InterPro"/>
</dbReference>
<dbReference type="SUPFAM" id="SSF63562">
    <property type="entry name" value="RPB6/omega subunit-like"/>
    <property type="match status" value="1"/>
</dbReference>
<evidence type="ECO:0000256" key="4">
    <source>
        <dbReference type="ARBA" id="ARBA00022478"/>
    </source>
</evidence>
<dbReference type="InterPro" id="IPR006110">
    <property type="entry name" value="Pol_omega/Rpo6/RPB6"/>
</dbReference>
<dbReference type="NCBIfam" id="TIGR00690">
    <property type="entry name" value="rpoZ"/>
    <property type="match status" value="1"/>
</dbReference>
<dbReference type="EC" id="2.7.7.6" evidence="2"/>
<evidence type="ECO:0000256" key="1">
    <source>
        <dbReference type="ARBA" id="ARBA00006711"/>
    </source>
</evidence>
<evidence type="ECO:0000256" key="6">
    <source>
        <dbReference type="ARBA" id="ARBA00022695"/>
    </source>
</evidence>
<dbReference type="EMBL" id="DVHM01000189">
    <property type="protein sequence ID" value="HIR71837.1"/>
    <property type="molecule type" value="Genomic_DNA"/>
</dbReference>
<comment type="similarity">
    <text evidence="1">Belongs to the RNA polymerase subunit omega family.</text>
</comment>
<keyword evidence="7" id="KW-0804">Transcription</keyword>
<dbReference type="Proteomes" id="UP000823912">
    <property type="component" value="Unassembled WGS sequence"/>
</dbReference>
<evidence type="ECO:0000256" key="9">
    <source>
        <dbReference type="ARBA" id="ARBA00048552"/>
    </source>
</evidence>